<dbReference type="Proteomes" id="UP000237105">
    <property type="component" value="Unassembled WGS sequence"/>
</dbReference>
<dbReference type="EMBL" id="JXTB01000387">
    <property type="protein sequence ID" value="PON42636.1"/>
    <property type="molecule type" value="Genomic_DNA"/>
</dbReference>
<evidence type="ECO:0008006" key="5">
    <source>
        <dbReference type="Google" id="ProtNLM"/>
    </source>
</evidence>
<dbReference type="AlphaFoldDB" id="A0A2P5B1K1"/>
<evidence type="ECO:0000313" key="3">
    <source>
        <dbReference type="EMBL" id="PON42636.1"/>
    </source>
</evidence>
<accession>A0A2P5B1K1</accession>
<feature type="transmembrane region" description="Helical" evidence="1">
    <location>
        <begin position="50"/>
        <end position="73"/>
    </location>
</feature>
<reference evidence="4" key="1">
    <citation type="submission" date="2016-06" db="EMBL/GenBank/DDBJ databases">
        <title>Parallel loss of symbiosis genes in relatives of nitrogen-fixing non-legume Parasponia.</title>
        <authorList>
            <person name="Van Velzen R."/>
            <person name="Holmer R."/>
            <person name="Bu F."/>
            <person name="Rutten L."/>
            <person name="Van Zeijl A."/>
            <person name="Liu W."/>
            <person name="Santuari L."/>
            <person name="Cao Q."/>
            <person name="Sharma T."/>
            <person name="Shen D."/>
            <person name="Roswanjaya Y."/>
            <person name="Wardhani T."/>
            <person name="Kalhor M.S."/>
            <person name="Jansen J."/>
            <person name="Van den Hoogen J."/>
            <person name="Gungor B."/>
            <person name="Hartog M."/>
            <person name="Hontelez J."/>
            <person name="Verver J."/>
            <person name="Yang W.-C."/>
            <person name="Schijlen E."/>
            <person name="Repin R."/>
            <person name="Schilthuizen M."/>
            <person name="Schranz E."/>
            <person name="Heidstra R."/>
            <person name="Miyata K."/>
            <person name="Fedorova E."/>
            <person name="Kohlen W."/>
            <person name="Bisseling T."/>
            <person name="Smit S."/>
            <person name="Geurts R."/>
        </authorList>
    </citation>
    <scope>NUCLEOTIDE SEQUENCE [LARGE SCALE GENOMIC DNA]</scope>
    <source>
        <strain evidence="4">cv. WU1-14</strain>
    </source>
</reference>
<evidence type="ECO:0000256" key="2">
    <source>
        <dbReference type="SAM" id="SignalP"/>
    </source>
</evidence>
<keyword evidence="1" id="KW-0472">Membrane</keyword>
<name>A0A2P5B1K1_PARAD</name>
<sequence length="165" mass="18956">MLCFLLSTSSCLSRLLAAVEEETSPFLCSRRLPITHVLVIDPKSVGHKCYVILASGFWLAITRVVLALHASLFRSYFLSLYRDTSRLSTRLLSYTLFKCSRRPSFMDLSESLLSLCRCLPITVDLFMGLYRFCWKLFTNCIGKDIARGLFGPGFHKDQSFYIRWT</sequence>
<keyword evidence="1" id="KW-1133">Transmembrane helix</keyword>
<evidence type="ECO:0000256" key="1">
    <source>
        <dbReference type="SAM" id="Phobius"/>
    </source>
</evidence>
<keyword evidence="4" id="KW-1185">Reference proteome</keyword>
<gene>
    <name evidence="3" type="ORF">PanWU01x14_280300</name>
</gene>
<comment type="caution">
    <text evidence="3">The sequence shown here is derived from an EMBL/GenBank/DDBJ whole genome shotgun (WGS) entry which is preliminary data.</text>
</comment>
<organism evidence="3 4">
    <name type="scientific">Parasponia andersonii</name>
    <name type="common">Sponia andersonii</name>
    <dbReference type="NCBI Taxonomy" id="3476"/>
    <lineage>
        <taxon>Eukaryota</taxon>
        <taxon>Viridiplantae</taxon>
        <taxon>Streptophyta</taxon>
        <taxon>Embryophyta</taxon>
        <taxon>Tracheophyta</taxon>
        <taxon>Spermatophyta</taxon>
        <taxon>Magnoliopsida</taxon>
        <taxon>eudicotyledons</taxon>
        <taxon>Gunneridae</taxon>
        <taxon>Pentapetalae</taxon>
        <taxon>rosids</taxon>
        <taxon>fabids</taxon>
        <taxon>Rosales</taxon>
        <taxon>Cannabaceae</taxon>
        <taxon>Parasponia</taxon>
    </lineage>
</organism>
<evidence type="ECO:0000313" key="4">
    <source>
        <dbReference type="Proteomes" id="UP000237105"/>
    </source>
</evidence>
<keyword evidence="1" id="KW-0812">Transmembrane</keyword>
<proteinExistence type="predicted"/>
<keyword evidence="2" id="KW-0732">Signal</keyword>
<protein>
    <recommendedName>
        <fullName evidence="5">Secreted protein</fullName>
    </recommendedName>
</protein>
<feature type="chain" id="PRO_5015109801" description="Secreted protein" evidence="2">
    <location>
        <begin position="19"/>
        <end position="165"/>
    </location>
</feature>
<feature type="signal peptide" evidence="2">
    <location>
        <begin position="1"/>
        <end position="18"/>
    </location>
</feature>